<dbReference type="InterPro" id="IPR042461">
    <property type="entry name" value="LapD_MoxY_peri_C"/>
</dbReference>
<dbReference type="SUPFAM" id="SSF141868">
    <property type="entry name" value="EAL domain-like"/>
    <property type="match status" value="1"/>
</dbReference>
<sequence length="639" mass="70530">MSLIKQLWLTIVILLILAFVGSLFVSISSSRHYIEQEIRIKNSDNANALALSMSQLEKDPVILELLLAAQFDTGHYRRIELRDPEGEIIERRVGDETIDTVPAWFASLIQFDVPPGRAVVQDGWRQYGTLILESHHSFAYHSLWRSSLTLAGWFAIAGAISLLLAAWIVRTIRLPLRNVVRQAKAIGEQRFVESPEPRTRELRELVRAMNRLAENVRGMLGRESEKLDQLRRRLQHDPVTDTLARAPFLEHLEVSLGSHSHDASGTLAMIRVGNLAEINQQLGHQKTDALLVGLARSLKQLSLMNGDGRVGRLNGSDFALLIPRAHDLKGLGEELTERLEGLASEYGTLLTLPSALTEYRQGKSRETLMASLDGALAAAENQGELGQVIVESSEQEALFTSHDEWRNALEKALQQGVYLAHFPVLDTQGKLLHYEAPTRLKLKGEWHPAGVFLPWISRLDMSTELDLAAVAAALDDTAQSGKSIGINLSPRSLRDGRFVSELISLLRAHPEGAARLWLELPEAVAVQNPTGFSSLCREVQTLGCRMGLEHATSQFAQIEGLQHLGLSYLKIDASLSKDIEHHQEHQSLLRGMATLAHSLGILIIAEGVESRTAAQTLFDLGLDGATGPGVRQNGSELID</sequence>
<evidence type="ECO:0000313" key="5">
    <source>
        <dbReference type="EMBL" id="MCG6659676.1"/>
    </source>
</evidence>
<dbReference type="Proteomes" id="UP000814385">
    <property type="component" value="Unassembled WGS sequence"/>
</dbReference>
<dbReference type="PROSITE" id="PS50885">
    <property type="entry name" value="HAMP"/>
    <property type="match status" value="1"/>
</dbReference>
<dbReference type="InterPro" id="IPR032244">
    <property type="entry name" value="LapD_MoxY_N"/>
</dbReference>
<evidence type="ECO:0000313" key="6">
    <source>
        <dbReference type="Proteomes" id="UP000814385"/>
    </source>
</evidence>
<dbReference type="Pfam" id="PF16448">
    <property type="entry name" value="LapD_MoxY_N"/>
    <property type="match status" value="1"/>
</dbReference>
<accession>A0ABS9PD62</accession>
<feature type="domain" description="GGDEF" evidence="4">
    <location>
        <begin position="263"/>
        <end position="392"/>
    </location>
</feature>
<feature type="domain" description="EAL" evidence="2">
    <location>
        <begin position="398"/>
        <end position="639"/>
    </location>
</feature>
<keyword evidence="6" id="KW-1185">Reference proteome</keyword>
<dbReference type="InterPro" id="IPR043128">
    <property type="entry name" value="Rev_trsase/Diguanyl_cyclase"/>
</dbReference>
<dbReference type="InterPro" id="IPR029787">
    <property type="entry name" value="Nucleotide_cyclase"/>
</dbReference>
<dbReference type="SMART" id="SM00052">
    <property type="entry name" value="EAL"/>
    <property type="match status" value="1"/>
</dbReference>
<dbReference type="PANTHER" id="PTHR33121:SF23">
    <property type="entry name" value="CYCLIC DI-GMP PHOSPHODIESTERASE PDEB"/>
    <property type="match status" value="1"/>
</dbReference>
<dbReference type="SMART" id="SM00267">
    <property type="entry name" value="GGDEF"/>
    <property type="match status" value="1"/>
</dbReference>
<comment type="caution">
    <text evidence="5">The sequence shown here is derived from an EMBL/GenBank/DDBJ whole genome shotgun (WGS) entry which is preliminary data.</text>
</comment>
<dbReference type="Gene3D" id="3.20.20.450">
    <property type="entry name" value="EAL domain"/>
    <property type="match status" value="1"/>
</dbReference>
<dbReference type="InterPro" id="IPR050706">
    <property type="entry name" value="Cyclic-di-GMP_PDE-like"/>
</dbReference>
<keyword evidence="1" id="KW-0812">Transmembrane</keyword>
<dbReference type="EMBL" id="JABFUC010000019">
    <property type="protein sequence ID" value="MCG6659676.1"/>
    <property type="molecule type" value="Genomic_DNA"/>
</dbReference>
<dbReference type="SUPFAM" id="SSF55073">
    <property type="entry name" value="Nucleotide cyclase"/>
    <property type="match status" value="1"/>
</dbReference>
<dbReference type="RefSeq" id="WP_238978911.1">
    <property type="nucleotide sequence ID" value="NZ_JABFUC010000019.1"/>
</dbReference>
<feature type="transmembrane region" description="Helical" evidence="1">
    <location>
        <begin position="6"/>
        <end position="27"/>
    </location>
</feature>
<dbReference type="InterPro" id="IPR000160">
    <property type="entry name" value="GGDEF_dom"/>
</dbReference>
<evidence type="ECO:0000259" key="3">
    <source>
        <dbReference type="PROSITE" id="PS50885"/>
    </source>
</evidence>
<dbReference type="PROSITE" id="PS50887">
    <property type="entry name" value="GGDEF"/>
    <property type="match status" value="1"/>
</dbReference>
<dbReference type="InterPro" id="IPR035919">
    <property type="entry name" value="EAL_sf"/>
</dbReference>
<reference evidence="5 6" key="1">
    <citation type="submission" date="2020-05" db="EMBL/GenBank/DDBJ databases">
        <title>Comparative genomic analysis of denitrifying bacteria from Halomonas genus.</title>
        <authorList>
            <person name="Wang L."/>
            <person name="Shao Z."/>
        </authorList>
    </citation>
    <scope>NUCLEOTIDE SEQUENCE [LARGE SCALE GENOMIC DNA]</scope>
    <source>
        <strain evidence="5 6">A4</strain>
    </source>
</reference>
<dbReference type="Gene3D" id="6.20.270.20">
    <property type="entry name" value="LapD/MoxY periplasmic domain"/>
    <property type="match status" value="1"/>
</dbReference>
<keyword evidence="1" id="KW-0472">Membrane</keyword>
<dbReference type="Gene3D" id="3.30.70.270">
    <property type="match status" value="1"/>
</dbReference>
<keyword evidence="1" id="KW-1133">Transmembrane helix</keyword>
<dbReference type="Pfam" id="PF00990">
    <property type="entry name" value="GGDEF"/>
    <property type="match status" value="1"/>
</dbReference>
<name>A0ABS9PD62_9GAMM</name>
<feature type="transmembrane region" description="Helical" evidence="1">
    <location>
        <begin position="150"/>
        <end position="169"/>
    </location>
</feature>
<evidence type="ECO:0000259" key="4">
    <source>
        <dbReference type="PROSITE" id="PS50887"/>
    </source>
</evidence>
<dbReference type="CDD" id="cd01948">
    <property type="entry name" value="EAL"/>
    <property type="match status" value="1"/>
</dbReference>
<dbReference type="SMART" id="SM00304">
    <property type="entry name" value="HAMP"/>
    <property type="match status" value="1"/>
</dbReference>
<evidence type="ECO:0000259" key="2">
    <source>
        <dbReference type="PROSITE" id="PS50883"/>
    </source>
</evidence>
<dbReference type="PROSITE" id="PS50883">
    <property type="entry name" value="EAL"/>
    <property type="match status" value="1"/>
</dbReference>
<evidence type="ECO:0000256" key="1">
    <source>
        <dbReference type="SAM" id="Phobius"/>
    </source>
</evidence>
<dbReference type="PANTHER" id="PTHR33121">
    <property type="entry name" value="CYCLIC DI-GMP PHOSPHODIESTERASE PDEF"/>
    <property type="match status" value="1"/>
</dbReference>
<dbReference type="Pfam" id="PF00672">
    <property type="entry name" value="HAMP"/>
    <property type="match status" value="1"/>
</dbReference>
<dbReference type="InterPro" id="IPR003660">
    <property type="entry name" value="HAMP_dom"/>
</dbReference>
<protein>
    <submittedName>
        <fullName evidence="5">EAL domain-containing protein</fullName>
    </submittedName>
</protein>
<dbReference type="Pfam" id="PF00563">
    <property type="entry name" value="EAL"/>
    <property type="match status" value="1"/>
</dbReference>
<organism evidence="5 6">
    <name type="scientific">Billgrantia campisalis</name>
    <dbReference type="NCBI Taxonomy" id="74661"/>
    <lineage>
        <taxon>Bacteria</taxon>
        <taxon>Pseudomonadati</taxon>
        <taxon>Pseudomonadota</taxon>
        <taxon>Gammaproteobacteria</taxon>
        <taxon>Oceanospirillales</taxon>
        <taxon>Halomonadaceae</taxon>
        <taxon>Billgrantia</taxon>
    </lineage>
</organism>
<proteinExistence type="predicted"/>
<dbReference type="Gene3D" id="3.30.110.200">
    <property type="match status" value="1"/>
</dbReference>
<feature type="domain" description="HAMP" evidence="3">
    <location>
        <begin position="170"/>
        <end position="221"/>
    </location>
</feature>
<gene>
    <name evidence="5" type="ORF">HOP52_18160</name>
</gene>
<dbReference type="InterPro" id="IPR001633">
    <property type="entry name" value="EAL_dom"/>
</dbReference>